<evidence type="ECO:0000256" key="6">
    <source>
        <dbReference type="ARBA" id="ARBA00022729"/>
    </source>
</evidence>
<dbReference type="InterPro" id="IPR054399">
    <property type="entry name" value="Fervidolysin-like_N_prodom"/>
</dbReference>
<dbReference type="AlphaFoldDB" id="A0A953LV93"/>
<dbReference type="EMBL" id="JAIOIV010000003">
    <property type="protein sequence ID" value="MBZ0154606.1"/>
    <property type="molecule type" value="Genomic_DNA"/>
</dbReference>
<feature type="domain" description="NolW-like" evidence="13">
    <location>
        <begin position="306"/>
        <end position="386"/>
    </location>
</feature>
<dbReference type="Pfam" id="PF03958">
    <property type="entry name" value="Secretin_N"/>
    <property type="match status" value="3"/>
</dbReference>
<dbReference type="Pfam" id="PF21305">
    <property type="entry name" value="type_II_gspD_N0"/>
    <property type="match status" value="1"/>
</dbReference>
<keyword evidence="8 11" id="KW-0472">Membrane</keyword>
<evidence type="ECO:0000313" key="16">
    <source>
        <dbReference type="EMBL" id="MBZ0154606.1"/>
    </source>
</evidence>
<evidence type="ECO:0000256" key="7">
    <source>
        <dbReference type="ARBA" id="ARBA00022927"/>
    </source>
</evidence>
<accession>A0A953LV93</accession>
<keyword evidence="5 11" id="KW-0812">Transmembrane</keyword>
<dbReference type="InterPro" id="IPR049371">
    <property type="entry name" value="GspD-like_N0"/>
</dbReference>
<evidence type="ECO:0000256" key="3">
    <source>
        <dbReference type="ARBA" id="ARBA00022448"/>
    </source>
</evidence>
<evidence type="ECO:0000256" key="8">
    <source>
        <dbReference type="ARBA" id="ARBA00023136"/>
    </source>
</evidence>
<dbReference type="Proteomes" id="UP000705867">
    <property type="component" value="Unassembled WGS sequence"/>
</dbReference>
<dbReference type="GO" id="GO:0009279">
    <property type="term" value="C:cell outer membrane"/>
    <property type="evidence" value="ECO:0007669"/>
    <property type="project" value="UniProtKB-SubCell"/>
</dbReference>
<comment type="caution">
    <text evidence="16">The sequence shown here is derived from an EMBL/GenBank/DDBJ whole genome shotgun (WGS) entry which is preliminary data.</text>
</comment>
<keyword evidence="4" id="KW-1134">Transmembrane beta strand</keyword>
<evidence type="ECO:0000259" key="15">
    <source>
        <dbReference type="Pfam" id="PF22148"/>
    </source>
</evidence>
<comment type="similarity">
    <text evidence="2">Belongs to the bacterial secretin family. GSP D subfamily.</text>
</comment>
<keyword evidence="9" id="KW-0998">Cell outer membrane</keyword>
<dbReference type="Pfam" id="PF22148">
    <property type="entry name" value="Fervidolysin_NPro-like"/>
    <property type="match status" value="1"/>
</dbReference>
<dbReference type="GO" id="GO:0015628">
    <property type="term" value="P:protein secretion by the type II secretion system"/>
    <property type="evidence" value="ECO:0007669"/>
    <property type="project" value="InterPro"/>
</dbReference>
<dbReference type="InterPro" id="IPR004846">
    <property type="entry name" value="T2SS/T3SS_dom"/>
</dbReference>
<evidence type="ECO:0000259" key="13">
    <source>
        <dbReference type="Pfam" id="PF03958"/>
    </source>
</evidence>
<evidence type="ECO:0000256" key="2">
    <source>
        <dbReference type="ARBA" id="ARBA00006980"/>
    </source>
</evidence>
<evidence type="ECO:0000256" key="1">
    <source>
        <dbReference type="ARBA" id="ARBA00004442"/>
    </source>
</evidence>
<feature type="domain" description="Type II/III secretion system secretin-like" evidence="12">
    <location>
        <begin position="482"/>
        <end position="645"/>
    </location>
</feature>
<feature type="domain" description="NolW-like" evidence="13">
    <location>
        <begin position="229"/>
        <end position="298"/>
    </location>
</feature>
<dbReference type="PRINTS" id="PR00811">
    <property type="entry name" value="BCTERIALGSPD"/>
</dbReference>
<organism evidence="16 17">
    <name type="scientific">Candidatus Nitrobium versatile</name>
    <dbReference type="NCBI Taxonomy" id="2884831"/>
    <lineage>
        <taxon>Bacteria</taxon>
        <taxon>Pseudomonadati</taxon>
        <taxon>Nitrospirota</taxon>
        <taxon>Nitrospiria</taxon>
        <taxon>Nitrospirales</taxon>
        <taxon>Nitrospiraceae</taxon>
        <taxon>Candidatus Nitrobium</taxon>
    </lineage>
</organism>
<dbReference type="InterPro" id="IPR013356">
    <property type="entry name" value="T2SS_GspD"/>
</dbReference>
<evidence type="ECO:0000256" key="4">
    <source>
        <dbReference type="ARBA" id="ARBA00022452"/>
    </source>
</evidence>
<feature type="transmembrane region" description="Helical" evidence="11">
    <location>
        <begin position="12"/>
        <end position="38"/>
    </location>
</feature>
<keyword evidence="3 10" id="KW-0813">Transport</keyword>
<dbReference type="Pfam" id="PF00263">
    <property type="entry name" value="Secretin"/>
    <property type="match status" value="1"/>
</dbReference>
<evidence type="ECO:0000256" key="11">
    <source>
        <dbReference type="SAM" id="Phobius"/>
    </source>
</evidence>
<evidence type="ECO:0000259" key="12">
    <source>
        <dbReference type="Pfam" id="PF00263"/>
    </source>
</evidence>
<sequence length="747" mass="80821">MGNGERKGREWAIRSGAALSGSVVFSVTFIAILVLAVFPCPSLTPVPSASAETRERPDRDQKVTFNFVDVDLTAVTKFISEITRKNFIYDERVKGKITIIAPSKLSVEDAYALFTSVLEMKGFTVVPSGVDAYKIIPLAEAKQKGLRVGKEKQPVNEGYIARLIRLQNIASDDALKLLLPVVSKDGYISAFGPGNMLLVIDSGLNIEKVLSIIEVIDQPSSMEEPALVFLKNSSADAVAKVLNEGMGRRQQTTIPQAAAGEVARAVADTRLNAVILFGDRGTKESMKSLIAHLDAPSPEALGRINVYFLENADAVELAKVLEGMLKAIQPVKQAVQGAPAVTPFEAAGGISVTADKATNSLVIVASPSDYQNFAQIVRQLDRRRRQVFVEAMIAEVSIDGLLELGAKWRGTVTVDDKPIFVGGVGSVDSSTIQSIVSGLSGLTLGGLGSYYTIPQSFISGATSDVTTPGLAAIFNLNDFKDVVNVLSTPQILTADNREAEIVVGENVPFISKREITSTSTTSYVPTTSIERQDVGIKLKITPQITEGTYVKLDIYQEISSVKQDSETILTTIGPTTTKRSTKTSVVVRDKETVVIGGLMQERNEDSLTKVPFFGDIPLLGWLFKNKSTSKKKTNLLVFITPHVIKEGESLSRLTRDKQRVFAAADESIYTEDVLLVRFREGVSDARAREIISSKDASALQVIEGPEREYYIKIGKGKKTQDAAAEFSALPEVKNAEPVRNAKGSRAK</sequence>
<dbReference type="Gene3D" id="3.30.1370.120">
    <property type="match status" value="3"/>
</dbReference>
<reference evidence="16" key="2">
    <citation type="submission" date="2021-08" db="EMBL/GenBank/DDBJ databases">
        <authorList>
            <person name="Dalcin Martins P."/>
        </authorList>
    </citation>
    <scope>NUCLEOTIDE SEQUENCE</scope>
    <source>
        <strain evidence="16">MAG_39</strain>
    </source>
</reference>
<gene>
    <name evidence="16" type="primary">gspD</name>
    <name evidence="16" type="ORF">K8I29_00135</name>
</gene>
<dbReference type="InterPro" id="IPR038591">
    <property type="entry name" value="NolW-like_sf"/>
</dbReference>
<evidence type="ECO:0000256" key="10">
    <source>
        <dbReference type="RuleBase" id="RU004004"/>
    </source>
</evidence>
<keyword evidence="11" id="KW-1133">Transmembrane helix</keyword>
<dbReference type="GO" id="GO:0015627">
    <property type="term" value="C:type II protein secretion system complex"/>
    <property type="evidence" value="ECO:0007669"/>
    <property type="project" value="InterPro"/>
</dbReference>
<reference evidence="16" key="1">
    <citation type="journal article" date="2021" name="bioRxiv">
        <title>Unraveling nitrogen, sulfur and carbon metabolic pathways and microbial community transcriptional responses to substrate deprivation and toxicity stresses in a bioreactor mimicking anoxic brackish coastal sediment conditions.</title>
        <authorList>
            <person name="Martins P.D."/>
            <person name="Echeveste M.J."/>
            <person name="Arshad A."/>
            <person name="Kurth J."/>
            <person name="Ouboter H."/>
            <person name="Jetten M.S.M."/>
            <person name="Welte C.U."/>
        </authorList>
    </citation>
    <scope>NUCLEOTIDE SEQUENCE</scope>
    <source>
        <strain evidence="16">MAG_39</strain>
    </source>
</reference>
<dbReference type="NCBIfam" id="TIGR02517">
    <property type="entry name" value="type_II_gspD"/>
    <property type="match status" value="1"/>
</dbReference>
<dbReference type="InterPro" id="IPR050810">
    <property type="entry name" value="Bact_Secretion_Sys_Channel"/>
</dbReference>
<name>A0A953LV93_9BACT</name>
<proteinExistence type="inferred from homology"/>
<comment type="subcellular location">
    <subcellularLocation>
        <location evidence="1 10">Cell outer membrane</location>
    </subcellularLocation>
</comment>
<evidence type="ECO:0000313" key="17">
    <source>
        <dbReference type="Proteomes" id="UP000705867"/>
    </source>
</evidence>
<feature type="domain" description="NolW-like" evidence="13">
    <location>
        <begin position="162"/>
        <end position="221"/>
    </location>
</feature>
<protein>
    <submittedName>
        <fullName evidence="16">Type II secretion system secretin GspD</fullName>
    </submittedName>
</protein>
<feature type="domain" description="GspD-like N0" evidence="14">
    <location>
        <begin position="66"/>
        <end position="135"/>
    </location>
</feature>
<keyword evidence="6" id="KW-0732">Signal</keyword>
<feature type="domain" description="Fervidolysin-like N-terminal prodomain" evidence="15">
    <location>
        <begin position="659"/>
        <end position="737"/>
    </location>
</feature>
<dbReference type="InterPro" id="IPR001775">
    <property type="entry name" value="GspD/PilQ"/>
</dbReference>
<dbReference type="InterPro" id="IPR005644">
    <property type="entry name" value="NolW-like"/>
</dbReference>
<evidence type="ECO:0000259" key="14">
    <source>
        <dbReference type="Pfam" id="PF21305"/>
    </source>
</evidence>
<evidence type="ECO:0000256" key="5">
    <source>
        <dbReference type="ARBA" id="ARBA00022692"/>
    </source>
</evidence>
<keyword evidence="7" id="KW-0653">Protein transport</keyword>
<evidence type="ECO:0000256" key="9">
    <source>
        <dbReference type="ARBA" id="ARBA00023237"/>
    </source>
</evidence>
<dbReference type="PANTHER" id="PTHR30332:SF24">
    <property type="entry name" value="SECRETIN GSPD-RELATED"/>
    <property type="match status" value="1"/>
</dbReference>
<dbReference type="PANTHER" id="PTHR30332">
    <property type="entry name" value="PROBABLE GENERAL SECRETION PATHWAY PROTEIN D"/>
    <property type="match status" value="1"/>
</dbReference>